<comment type="caution">
    <text evidence="3">The sequence shown here is derived from an EMBL/GenBank/DDBJ whole genome shotgun (WGS) entry which is preliminary data.</text>
</comment>
<dbReference type="PROSITE" id="PS00107">
    <property type="entry name" value="PROTEIN_KINASE_ATP"/>
    <property type="match status" value="1"/>
</dbReference>
<evidence type="ECO:0000313" key="4">
    <source>
        <dbReference type="Proteomes" id="UP000193144"/>
    </source>
</evidence>
<keyword evidence="4" id="KW-1185">Reference proteome</keyword>
<dbReference type="PROSITE" id="PS50011">
    <property type="entry name" value="PROTEIN_KINASE_DOM"/>
    <property type="match status" value="1"/>
</dbReference>
<organism evidence="3 4">
    <name type="scientific">Clohesyomyces aquaticus</name>
    <dbReference type="NCBI Taxonomy" id="1231657"/>
    <lineage>
        <taxon>Eukaryota</taxon>
        <taxon>Fungi</taxon>
        <taxon>Dikarya</taxon>
        <taxon>Ascomycota</taxon>
        <taxon>Pezizomycotina</taxon>
        <taxon>Dothideomycetes</taxon>
        <taxon>Pleosporomycetidae</taxon>
        <taxon>Pleosporales</taxon>
        <taxon>Lindgomycetaceae</taxon>
        <taxon>Clohesyomyces</taxon>
    </lineage>
</organism>
<evidence type="ECO:0000259" key="2">
    <source>
        <dbReference type="PROSITE" id="PS50011"/>
    </source>
</evidence>
<protein>
    <recommendedName>
        <fullName evidence="2">Protein kinase domain-containing protein</fullName>
    </recommendedName>
</protein>
<reference evidence="3 4" key="1">
    <citation type="submission" date="2016-07" db="EMBL/GenBank/DDBJ databases">
        <title>Pervasive Adenine N6-methylation of Active Genes in Fungi.</title>
        <authorList>
            <consortium name="DOE Joint Genome Institute"/>
            <person name="Mondo S.J."/>
            <person name="Dannebaum R.O."/>
            <person name="Kuo R.C."/>
            <person name="Labutti K."/>
            <person name="Haridas S."/>
            <person name="Kuo A."/>
            <person name="Salamov A."/>
            <person name="Ahrendt S.R."/>
            <person name="Lipzen A."/>
            <person name="Sullivan W."/>
            <person name="Andreopoulos W.B."/>
            <person name="Clum A."/>
            <person name="Lindquist E."/>
            <person name="Daum C."/>
            <person name="Ramamoorthy G.K."/>
            <person name="Gryganskyi A."/>
            <person name="Culley D."/>
            <person name="Magnuson J.K."/>
            <person name="James T.Y."/>
            <person name="O'Malley M.A."/>
            <person name="Stajich J.E."/>
            <person name="Spatafora J.W."/>
            <person name="Visel A."/>
            <person name="Grigoriev I.V."/>
        </authorList>
    </citation>
    <scope>NUCLEOTIDE SEQUENCE [LARGE SCALE GENOMIC DNA]</scope>
    <source>
        <strain evidence="3 4">CBS 115471</strain>
    </source>
</reference>
<dbReference type="GO" id="GO:0004672">
    <property type="term" value="F:protein kinase activity"/>
    <property type="evidence" value="ECO:0007669"/>
    <property type="project" value="InterPro"/>
</dbReference>
<feature type="binding site" evidence="1">
    <location>
        <position position="184"/>
    </location>
    <ligand>
        <name>ATP</name>
        <dbReference type="ChEBI" id="CHEBI:30616"/>
    </ligand>
</feature>
<dbReference type="STRING" id="1231657.A0A1Y1Y1K8"/>
<proteinExistence type="predicted"/>
<dbReference type="PANTHER" id="PTHR37542:SF3">
    <property type="entry name" value="PRION-INHIBITION AND PROPAGATION HELO DOMAIN-CONTAINING PROTEIN"/>
    <property type="match status" value="1"/>
</dbReference>
<evidence type="ECO:0000313" key="3">
    <source>
        <dbReference type="EMBL" id="ORX91514.1"/>
    </source>
</evidence>
<dbReference type="SUPFAM" id="SSF56112">
    <property type="entry name" value="Protein kinase-like (PK-like)"/>
    <property type="match status" value="2"/>
</dbReference>
<evidence type="ECO:0000256" key="1">
    <source>
        <dbReference type="PROSITE-ProRule" id="PRU10141"/>
    </source>
</evidence>
<accession>A0A1Y1Y1K8</accession>
<dbReference type="Pfam" id="PF24476">
    <property type="entry name" value="DUF7580"/>
    <property type="match status" value="1"/>
</dbReference>
<dbReference type="InterPro" id="IPR000719">
    <property type="entry name" value="Prot_kinase_dom"/>
</dbReference>
<dbReference type="Pfam" id="PF00069">
    <property type="entry name" value="Pkinase"/>
    <property type="match status" value="1"/>
</dbReference>
<dbReference type="Proteomes" id="UP000193144">
    <property type="component" value="Unassembled WGS sequence"/>
</dbReference>
<dbReference type="GO" id="GO:0005524">
    <property type="term" value="F:ATP binding"/>
    <property type="evidence" value="ECO:0007669"/>
    <property type="project" value="UniProtKB-UniRule"/>
</dbReference>
<dbReference type="InterPro" id="IPR011009">
    <property type="entry name" value="Kinase-like_dom_sf"/>
</dbReference>
<sequence length="906" mass="103970">MSYYKEKIIGLQVPNWKGKHFIPISSLHLLLQDQVQQIIEGAVQNGGIPVYQKEEAIQAVVRGGYRILGILILMEKVPMLTKFVGADGLIDKSLDSGLPYTENELEHILGDNYREFFDHQWSFSAPIFERSLLHRNLHKRTVLPFTTMTPIGDGGFANVFRVTVPGSHQRIEGRNVTTIQVVRKELKPSPTLNQDFDNEHHIISLLRIIKHPNIVLFHSAFTIDGVPSLLFEPAECNLKDFLRQDHFAVTPGQGMLDAFFGLSSGLREIHNYNFKDGNLRFIGCHYDLHPGNVLVKDGNFILSDFGISRLKHEAQGSRSEFKAATGVCEFDRERATKSIFGTLKTLHDNGEPNEKVKKWLRRLQDHGPANEAVDGLIDLVRDMLAIQQCDRPEILEVSERLFHIAERMRYARISKAFVSLFLHSDTAMRIERDRIEIWADEVGLDNTRRREERLAWFLTLRLDVLFERIHALLQGIEENILDLPETQKQKAYSSEYYTVRKNVDELWQLLSAETVGRMTRRLETLILGYEDTQEPHIDLKDLASYPRPQLLLGIKQALSALEEHQSQTSENLIRQSLLKDRREWNNKLLIRTEVPSQETSFAIVEFLRYDDHWLDRSDKLILRISNLISLWTTMNLQDSFPVLQCRWFCHFPERQAYGLVLPIPHALVPGDDLQVTTLAEMIKSTAKRLKRPNLDEIFMLAFNLATTLASFHKAHWLHKGISADNVLFFPKGMDALGKSVSSARLVGFSDGRESAEGAFTVGPSEDELLKLYRHPEYRRDAGNVRYREEFDYYSLGMLLLELGRWKLIRTMVKQDQLETLSAEALRGRLLEKEVSQLGSLMGVLYQNAVTSCLEGPHMGEGEQKKWQVWNKFETEVIQPLSRCKAICPGSGFLFGRWTSGNRSDRS</sequence>
<dbReference type="OrthoDB" id="4062651at2759"/>
<name>A0A1Y1Y1K8_9PLEO</name>
<dbReference type="PANTHER" id="PTHR37542">
    <property type="entry name" value="HELO DOMAIN-CONTAINING PROTEIN-RELATED"/>
    <property type="match status" value="1"/>
</dbReference>
<dbReference type="InterPro" id="IPR056002">
    <property type="entry name" value="DUF7580"/>
</dbReference>
<feature type="domain" description="Protein kinase" evidence="2">
    <location>
        <begin position="145"/>
        <end position="403"/>
    </location>
</feature>
<keyword evidence="1" id="KW-0067">ATP-binding</keyword>
<dbReference type="InterPro" id="IPR017441">
    <property type="entry name" value="Protein_kinase_ATP_BS"/>
</dbReference>
<dbReference type="Gene3D" id="1.10.510.10">
    <property type="entry name" value="Transferase(Phosphotransferase) domain 1"/>
    <property type="match status" value="2"/>
</dbReference>
<dbReference type="EMBL" id="MCFA01000456">
    <property type="protein sequence ID" value="ORX91514.1"/>
    <property type="molecule type" value="Genomic_DNA"/>
</dbReference>
<gene>
    <name evidence="3" type="ORF">BCR34DRAFT_670113</name>
</gene>
<dbReference type="AlphaFoldDB" id="A0A1Y1Y1K8"/>
<keyword evidence="1" id="KW-0547">Nucleotide-binding</keyword>